<evidence type="ECO:0000313" key="2">
    <source>
        <dbReference type="EMBL" id="SFI44191.1"/>
    </source>
</evidence>
<dbReference type="AlphaFoldDB" id="A0A1I3I8D1"/>
<feature type="region of interest" description="Disordered" evidence="1">
    <location>
        <begin position="43"/>
        <end position="77"/>
    </location>
</feature>
<protein>
    <submittedName>
        <fullName evidence="2">Uncharacterized protein</fullName>
    </submittedName>
</protein>
<dbReference type="RefSeq" id="WP_074929980.1">
    <property type="nucleotide sequence ID" value="NZ_FORI01000001.1"/>
</dbReference>
<organism evidence="2 3">
    <name type="scientific">Treponema bryantii</name>
    <dbReference type="NCBI Taxonomy" id="163"/>
    <lineage>
        <taxon>Bacteria</taxon>
        <taxon>Pseudomonadati</taxon>
        <taxon>Spirochaetota</taxon>
        <taxon>Spirochaetia</taxon>
        <taxon>Spirochaetales</taxon>
        <taxon>Treponemataceae</taxon>
        <taxon>Treponema</taxon>
    </lineage>
</organism>
<accession>A0A1I3I8D1</accession>
<sequence length="83" mass="9439">MSNIVNEPRDWGAGHHYTQYDMDELEIRKVRALERIADALDGHQTSKWSGNVSDMPVQQISEPSPKPGSDSKKSNSLFECFKF</sequence>
<dbReference type="EMBL" id="FORI01000001">
    <property type="protein sequence ID" value="SFI44191.1"/>
    <property type="molecule type" value="Genomic_DNA"/>
</dbReference>
<feature type="compositionally biased region" description="Polar residues" evidence="1">
    <location>
        <begin position="43"/>
        <end position="60"/>
    </location>
</feature>
<gene>
    <name evidence="2" type="ORF">SAMN04487775_101399</name>
</gene>
<dbReference type="OrthoDB" id="9849348at2"/>
<proteinExistence type="predicted"/>
<reference evidence="3" key="1">
    <citation type="submission" date="2016-10" db="EMBL/GenBank/DDBJ databases">
        <authorList>
            <person name="Varghese N."/>
            <person name="Submissions S."/>
        </authorList>
    </citation>
    <scope>NUCLEOTIDE SEQUENCE [LARGE SCALE GENOMIC DNA]</scope>
    <source>
        <strain evidence="3">XBD1002</strain>
    </source>
</reference>
<keyword evidence="3" id="KW-1185">Reference proteome</keyword>
<name>A0A1I3I8D1_9SPIR</name>
<evidence type="ECO:0000313" key="3">
    <source>
        <dbReference type="Proteomes" id="UP000182737"/>
    </source>
</evidence>
<dbReference type="Proteomes" id="UP000182737">
    <property type="component" value="Unassembled WGS sequence"/>
</dbReference>
<evidence type="ECO:0000256" key="1">
    <source>
        <dbReference type="SAM" id="MobiDB-lite"/>
    </source>
</evidence>